<keyword evidence="2" id="KW-1185">Reference proteome</keyword>
<proteinExistence type="predicted"/>
<evidence type="ECO:0000313" key="2">
    <source>
        <dbReference type="Proteomes" id="UP001281410"/>
    </source>
</evidence>
<sequence length="146" mass="16797">MNWSTCSWNWRKLIHLRPIPHPLIQYFIGNGSRTSLWFDNWHSDSPLLWKWSPRVVYDFGLRLKAAVNAIVLGDSWSWPTALSIELVKIRSRMPSYNPNSIIEDSIQWIPSSNGIYSASSALASLRASYPLVPLFKLVGFPQNILR</sequence>
<evidence type="ECO:0000313" key="1">
    <source>
        <dbReference type="EMBL" id="KAK3229874.1"/>
    </source>
</evidence>
<protein>
    <recommendedName>
        <fullName evidence="3">Reverse transcriptase zinc-binding domain-containing protein</fullName>
    </recommendedName>
</protein>
<dbReference type="Proteomes" id="UP001281410">
    <property type="component" value="Unassembled WGS sequence"/>
</dbReference>
<dbReference type="AlphaFoldDB" id="A0AAE0B602"/>
<evidence type="ECO:0008006" key="3">
    <source>
        <dbReference type="Google" id="ProtNLM"/>
    </source>
</evidence>
<name>A0AAE0B602_9ROSI</name>
<reference evidence="1" key="1">
    <citation type="journal article" date="2023" name="Plant J.">
        <title>Genome sequences and population genomics provide insights into the demographic history, inbreeding, and mutation load of two 'living fossil' tree species of Dipteronia.</title>
        <authorList>
            <person name="Feng Y."/>
            <person name="Comes H.P."/>
            <person name="Chen J."/>
            <person name="Zhu S."/>
            <person name="Lu R."/>
            <person name="Zhang X."/>
            <person name="Li P."/>
            <person name="Qiu J."/>
            <person name="Olsen K.M."/>
            <person name="Qiu Y."/>
        </authorList>
    </citation>
    <scope>NUCLEOTIDE SEQUENCE</scope>
    <source>
        <strain evidence="1">NBL</strain>
    </source>
</reference>
<dbReference type="EMBL" id="JANJYJ010000001">
    <property type="protein sequence ID" value="KAK3229874.1"/>
    <property type="molecule type" value="Genomic_DNA"/>
</dbReference>
<comment type="caution">
    <text evidence="1">The sequence shown here is derived from an EMBL/GenBank/DDBJ whole genome shotgun (WGS) entry which is preliminary data.</text>
</comment>
<organism evidence="1 2">
    <name type="scientific">Dipteronia sinensis</name>
    <dbReference type="NCBI Taxonomy" id="43782"/>
    <lineage>
        <taxon>Eukaryota</taxon>
        <taxon>Viridiplantae</taxon>
        <taxon>Streptophyta</taxon>
        <taxon>Embryophyta</taxon>
        <taxon>Tracheophyta</taxon>
        <taxon>Spermatophyta</taxon>
        <taxon>Magnoliopsida</taxon>
        <taxon>eudicotyledons</taxon>
        <taxon>Gunneridae</taxon>
        <taxon>Pentapetalae</taxon>
        <taxon>rosids</taxon>
        <taxon>malvids</taxon>
        <taxon>Sapindales</taxon>
        <taxon>Sapindaceae</taxon>
        <taxon>Hippocastanoideae</taxon>
        <taxon>Acereae</taxon>
        <taxon>Dipteronia</taxon>
    </lineage>
</organism>
<gene>
    <name evidence="1" type="ORF">Dsin_001755</name>
</gene>
<accession>A0AAE0B602</accession>